<accession>A0ABY9R9C2</accession>
<evidence type="ECO:0000313" key="1">
    <source>
        <dbReference type="EMBL" id="WMW77374.1"/>
    </source>
</evidence>
<dbReference type="EMBL" id="CP133721">
    <property type="protein sequence ID" value="WMW77374.1"/>
    <property type="molecule type" value="Genomic_DNA"/>
</dbReference>
<keyword evidence="2" id="KW-1185">Reference proteome</keyword>
<protein>
    <submittedName>
        <fullName evidence="1">ArsR family transcriptional regulator</fullName>
    </submittedName>
</protein>
<dbReference type="RefSeq" id="WP_309531749.1">
    <property type="nucleotide sequence ID" value="NZ_CP133721.1"/>
</dbReference>
<gene>
    <name evidence="1" type="ORF">RF683_07720</name>
</gene>
<dbReference type="Proteomes" id="UP001180481">
    <property type="component" value="Chromosome"/>
</dbReference>
<proteinExistence type="predicted"/>
<reference evidence="1" key="1">
    <citation type="submission" date="2023-09" db="EMBL/GenBank/DDBJ databases">
        <title>Flavobacterium sp. 20NA77.7 isolated from freshwater.</title>
        <authorList>
            <person name="Le V."/>
            <person name="Ko S.-R."/>
            <person name="Ahn C.-Y."/>
            <person name="Oh H.-M."/>
        </authorList>
    </citation>
    <scope>NUCLEOTIDE SEQUENCE</scope>
    <source>
        <strain evidence="1">20NA77.7</strain>
    </source>
</reference>
<organism evidence="1 2">
    <name type="scientific">Flavobacterium nakdongensis</name>
    <dbReference type="NCBI Taxonomy" id="3073563"/>
    <lineage>
        <taxon>Bacteria</taxon>
        <taxon>Pseudomonadati</taxon>
        <taxon>Bacteroidota</taxon>
        <taxon>Flavobacteriia</taxon>
        <taxon>Flavobacteriales</taxon>
        <taxon>Flavobacteriaceae</taxon>
        <taxon>Flavobacterium</taxon>
    </lineage>
</organism>
<evidence type="ECO:0000313" key="2">
    <source>
        <dbReference type="Proteomes" id="UP001180481"/>
    </source>
</evidence>
<name>A0ABY9R9C2_9FLAO</name>
<sequence length="179" mass="20321">MLFIDSQMLDTLITSKTRIRLLVKFFINATNAGYLRGLAQEMHENTNAIRKELNNLSEAGYIVREEAESKVMYRANTAHPLFSTLQQLVRKHIGIDSIVERVVERMGEVTRIFLIGDYAKGIDSGKIEIVVEGININEGYLTQLAPKINEEINKEIKFYAMPIFTGGGLLIFENKQVKL</sequence>